<evidence type="ECO:0000313" key="2">
    <source>
        <dbReference type="EMBL" id="BCJ42112.1"/>
    </source>
</evidence>
<sequence>MELVRGGAQSSQTDALAKIHAPILPPASFQRLAFLVPPGEEPATAPRADVRVPAHPQKRNHPRDSRSAANPTGFVRPPQTPRPYRATQAARPDRDAPPG</sequence>
<organism evidence="2 3">
    <name type="scientific">Actinoplanes ianthinogenes</name>
    <dbReference type="NCBI Taxonomy" id="122358"/>
    <lineage>
        <taxon>Bacteria</taxon>
        <taxon>Bacillati</taxon>
        <taxon>Actinomycetota</taxon>
        <taxon>Actinomycetes</taxon>
        <taxon>Micromonosporales</taxon>
        <taxon>Micromonosporaceae</taxon>
        <taxon>Actinoplanes</taxon>
    </lineage>
</organism>
<dbReference type="EMBL" id="AP023356">
    <property type="protein sequence ID" value="BCJ42112.1"/>
    <property type="molecule type" value="Genomic_DNA"/>
</dbReference>
<gene>
    <name evidence="2" type="ORF">Aiant_27690</name>
</gene>
<evidence type="ECO:0000313" key="3">
    <source>
        <dbReference type="Proteomes" id="UP000676967"/>
    </source>
</evidence>
<keyword evidence="3" id="KW-1185">Reference proteome</keyword>
<accession>A0ABM7LS70</accession>
<dbReference type="Proteomes" id="UP000676967">
    <property type="component" value="Chromosome"/>
</dbReference>
<reference evidence="2 3" key="1">
    <citation type="submission" date="2020-08" db="EMBL/GenBank/DDBJ databases">
        <title>Whole genome shotgun sequence of Actinoplanes ianthinogenes NBRC 13996.</title>
        <authorList>
            <person name="Komaki H."/>
            <person name="Tamura T."/>
        </authorList>
    </citation>
    <scope>NUCLEOTIDE SEQUENCE [LARGE SCALE GENOMIC DNA]</scope>
    <source>
        <strain evidence="2 3">NBRC 13996</strain>
    </source>
</reference>
<proteinExistence type="predicted"/>
<protein>
    <submittedName>
        <fullName evidence="2">Uncharacterized protein</fullName>
    </submittedName>
</protein>
<feature type="region of interest" description="Disordered" evidence="1">
    <location>
        <begin position="38"/>
        <end position="99"/>
    </location>
</feature>
<name>A0ABM7LS70_9ACTN</name>
<evidence type="ECO:0000256" key="1">
    <source>
        <dbReference type="SAM" id="MobiDB-lite"/>
    </source>
</evidence>